<dbReference type="AlphaFoldDB" id="A0A1L6MUW6"/>
<evidence type="ECO:0000313" key="2">
    <source>
        <dbReference type="EMBL" id="APR99303.1"/>
    </source>
</evidence>
<name>A0A1L6MUW6_9BACT</name>
<dbReference type="RefSeq" id="WP_075275935.1">
    <property type="nucleotide sequence ID" value="NZ_CP016908.1"/>
</dbReference>
<dbReference type="OrthoDB" id="5505426at2"/>
<accession>A0A1L6MUW6</accession>
<dbReference type="Gene3D" id="2.40.160.10">
    <property type="entry name" value="Porin"/>
    <property type="match status" value="1"/>
</dbReference>
<feature type="region of interest" description="Disordered" evidence="1">
    <location>
        <begin position="31"/>
        <end position="55"/>
    </location>
</feature>
<evidence type="ECO:0000313" key="3">
    <source>
        <dbReference type="Proteomes" id="UP000185544"/>
    </source>
</evidence>
<gene>
    <name evidence="2" type="ORF">BCY86_00400</name>
</gene>
<organism evidence="2 3">
    <name type="scientific">Pajaroellobacter abortibovis</name>
    <dbReference type="NCBI Taxonomy" id="1882918"/>
    <lineage>
        <taxon>Bacteria</taxon>
        <taxon>Pseudomonadati</taxon>
        <taxon>Myxococcota</taxon>
        <taxon>Polyangia</taxon>
        <taxon>Polyangiales</taxon>
        <taxon>Polyangiaceae</taxon>
    </lineage>
</organism>
<dbReference type="STRING" id="1882918.BCY86_00400"/>
<protein>
    <submittedName>
        <fullName evidence="2">Uncharacterized protein</fullName>
    </submittedName>
</protein>
<feature type="compositionally biased region" description="Low complexity" evidence="1">
    <location>
        <begin position="44"/>
        <end position="55"/>
    </location>
</feature>
<dbReference type="KEGG" id="pabo:BCY86_00400"/>
<reference evidence="2 3" key="1">
    <citation type="submission" date="2016-08" db="EMBL/GenBank/DDBJ databases">
        <title>Identification and validation of antigenic proteins from Pajaroellobacter abortibovis using de-novo genome sequence assembly and reverse vaccinology.</title>
        <authorList>
            <person name="Welly B.T."/>
            <person name="Miller M.R."/>
            <person name="Stott J.L."/>
            <person name="Blanchard M.T."/>
            <person name="Islas-Trejo A.D."/>
            <person name="O'Rourke S.M."/>
            <person name="Young A.E."/>
            <person name="Medrano J.F."/>
            <person name="Van Eenennaam A.L."/>
        </authorList>
    </citation>
    <scope>NUCLEOTIDE SEQUENCE [LARGE SCALE GENOMIC DNA]</scope>
    <source>
        <strain evidence="2 3">BTF92-0548A/99-0131</strain>
    </source>
</reference>
<feature type="compositionally biased region" description="Low complexity" evidence="1">
    <location>
        <begin position="71"/>
        <end position="85"/>
    </location>
</feature>
<evidence type="ECO:0000256" key="1">
    <source>
        <dbReference type="SAM" id="MobiDB-lite"/>
    </source>
</evidence>
<sequence length="496" mass="54637">MCHRSSRVSRLLLNPFTLIFFMGLRGEVAAQEKNPGPSNDARQPPSSLPVSAAPPQNLLPFEIKEQHKESSAQPTTSSSSLSPLTKQELTDPVLSLVNASGSSLNESKGNYPRWMRFLRISGYVQPQFVARIYNVVSSPNRDPISGELPEGIGPNAIVALPNGATTNSVAFRVRRARLKFEFSLASTARLIAEIEPVSSGSPVEKGVLPSFVRNLEAQGIVRWSPQVTTVVGGGIFPVPFGYEIQQSNADRPFVDRSWGALNMWGRVYDTGLYVTTRAFEDRLTGQVAVVNGQVLGEPQFSIQPDLSATKDFSGRINYNFGPVDIGVSGYVGRGQLVRSGGEGEFFNTYLRLASNAEFGVHVLALPKVGKTRLLSEFTLGQNMDRGLYYSFALPRVDDSEDTTSLVKTKQRAVWVRLEQDITRWVTLGARFDHYTPDTTISDSFRNTVGGVAVVHVTGDLQSMFEYNFVFDRVHAFDQDAYTGKIHTLLATLQARF</sequence>
<feature type="region of interest" description="Disordered" evidence="1">
    <location>
        <begin position="66"/>
        <end position="85"/>
    </location>
</feature>
<dbReference type="InterPro" id="IPR023614">
    <property type="entry name" value="Porin_dom_sf"/>
</dbReference>
<dbReference type="Proteomes" id="UP000185544">
    <property type="component" value="Chromosome"/>
</dbReference>
<dbReference type="EMBL" id="CP016908">
    <property type="protein sequence ID" value="APR99303.1"/>
    <property type="molecule type" value="Genomic_DNA"/>
</dbReference>
<proteinExistence type="predicted"/>
<keyword evidence="3" id="KW-1185">Reference proteome</keyword>
<dbReference type="SUPFAM" id="SSF56935">
    <property type="entry name" value="Porins"/>
    <property type="match status" value="1"/>
</dbReference>